<name>A0A328CYC0_9ASTE</name>
<organism evidence="1 2">
    <name type="scientific">Cuscuta australis</name>
    <dbReference type="NCBI Taxonomy" id="267555"/>
    <lineage>
        <taxon>Eukaryota</taxon>
        <taxon>Viridiplantae</taxon>
        <taxon>Streptophyta</taxon>
        <taxon>Embryophyta</taxon>
        <taxon>Tracheophyta</taxon>
        <taxon>Spermatophyta</taxon>
        <taxon>Magnoliopsida</taxon>
        <taxon>eudicotyledons</taxon>
        <taxon>Gunneridae</taxon>
        <taxon>Pentapetalae</taxon>
        <taxon>asterids</taxon>
        <taxon>lamiids</taxon>
        <taxon>Solanales</taxon>
        <taxon>Convolvulaceae</taxon>
        <taxon>Cuscuteae</taxon>
        <taxon>Cuscuta</taxon>
        <taxon>Cuscuta subgen. Grammica</taxon>
        <taxon>Cuscuta sect. Cleistogrammica</taxon>
    </lineage>
</organism>
<evidence type="ECO:0000313" key="1">
    <source>
        <dbReference type="EMBL" id="RAL38475.1"/>
    </source>
</evidence>
<dbReference type="AlphaFoldDB" id="A0A328CYC0"/>
<comment type="caution">
    <text evidence="1">The sequence shown here is derived from an EMBL/GenBank/DDBJ whole genome shotgun (WGS) entry which is preliminary data.</text>
</comment>
<reference evidence="1 2" key="1">
    <citation type="submission" date="2018-06" db="EMBL/GenBank/DDBJ databases">
        <title>The Genome of Cuscuta australis (Dodder) Provides Insight into the Evolution of Plant Parasitism.</title>
        <authorList>
            <person name="Liu H."/>
        </authorList>
    </citation>
    <scope>NUCLEOTIDE SEQUENCE [LARGE SCALE GENOMIC DNA]</scope>
    <source>
        <strain evidence="2">cv. Yunnan</strain>
        <tissue evidence="1">Vines</tissue>
    </source>
</reference>
<keyword evidence="2" id="KW-1185">Reference proteome</keyword>
<dbReference type="EMBL" id="NQVE01000209">
    <property type="protein sequence ID" value="RAL38475.1"/>
    <property type="molecule type" value="Genomic_DNA"/>
</dbReference>
<gene>
    <name evidence="1" type="ORF">DM860_002453</name>
</gene>
<proteinExistence type="predicted"/>
<protein>
    <submittedName>
        <fullName evidence="1">Uncharacterized protein</fullName>
    </submittedName>
</protein>
<dbReference type="Proteomes" id="UP000249390">
    <property type="component" value="Unassembled WGS sequence"/>
</dbReference>
<evidence type="ECO:0000313" key="2">
    <source>
        <dbReference type="Proteomes" id="UP000249390"/>
    </source>
</evidence>
<sequence length="172" mass="20177">MWRRSAERRCERLALVDVIRHNLRLHDLTKDIALDKAAWRSRIRVAGALASIFKIVFEVRSNNNEAEKKEHEFAEFRAFLPEDRIARVDQSRGELDCRVISSFLRLLFKLSLVLRTKVWGCRWIQYGDAADGGAVRPRTIKKMEWWRVSLGVEPEWSQVAIYKCNSYFLPKG</sequence>
<accession>A0A328CYC0</accession>